<dbReference type="Proteomes" id="UP000219331">
    <property type="component" value="Unassembled WGS sequence"/>
</dbReference>
<reference evidence="1 2" key="1">
    <citation type="submission" date="2017-08" db="EMBL/GenBank/DDBJ databases">
        <authorList>
            <person name="de Groot N.N."/>
        </authorList>
    </citation>
    <scope>NUCLEOTIDE SEQUENCE [LARGE SCALE GENOMIC DNA]</scope>
    <source>
        <strain evidence="1 2">USBA 352</strain>
    </source>
</reference>
<dbReference type="RefSeq" id="WP_244297638.1">
    <property type="nucleotide sequence ID" value="NZ_OBML01000017.1"/>
</dbReference>
<gene>
    <name evidence="1" type="ORF">SAMN05421512_11745</name>
</gene>
<sequence>MTKTIKLSCACGAVEMEADDPPIMSTECLCTSCRTAADVFEALPGAPRLREATGGIRTEMYRKDRVRCVKGADHLREHRLTAETKTRRVVATCCNTPIFLDFTNGHWIDLYGPLWPAGTLPPLQMRTMTGDMDDPSALPDDVPNLKTHSAGFFLRLILAWAAMGFRRPRADYVKGVLDVPA</sequence>
<dbReference type="InterPro" id="IPR011057">
    <property type="entry name" value="Mss4-like_sf"/>
</dbReference>
<keyword evidence="2" id="KW-1185">Reference proteome</keyword>
<organism evidence="1 2">
    <name type="scientific">Stappia indica</name>
    <dbReference type="NCBI Taxonomy" id="538381"/>
    <lineage>
        <taxon>Bacteria</taxon>
        <taxon>Pseudomonadati</taxon>
        <taxon>Pseudomonadota</taxon>
        <taxon>Alphaproteobacteria</taxon>
        <taxon>Hyphomicrobiales</taxon>
        <taxon>Stappiaceae</taxon>
        <taxon>Stappia</taxon>
    </lineage>
</organism>
<proteinExistence type="predicted"/>
<dbReference type="Pfam" id="PF19648">
    <property type="entry name" value="DUF6151"/>
    <property type="match status" value="1"/>
</dbReference>
<dbReference type="EMBL" id="OBML01000017">
    <property type="protein sequence ID" value="SOC27034.1"/>
    <property type="molecule type" value="Genomic_DNA"/>
</dbReference>
<accession>A0A285TSV2</accession>
<name>A0A285TSV2_9HYPH</name>
<dbReference type="Gene3D" id="3.90.1590.10">
    <property type="entry name" value="glutathione-dependent formaldehyde- activating enzyme (gfa)"/>
    <property type="match status" value="1"/>
</dbReference>
<dbReference type="SUPFAM" id="SSF51316">
    <property type="entry name" value="Mss4-like"/>
    <property type="match status" value="1"/>
</dbReference>
<evidence type="ECO:0008006" key="3">
    <source>
        <dbReference type="Google" id="ProtNLM"/>
    </source>
</evidence>
<evidence type="ECO:0000313" key="1">
    <source>
        <dbReference type="EMBL" id="SOC27034.1"/>
    </source>
</evidence>
<evidence type="ECO:0000313" key="2">
    <source>
        <dbReference type="Proteomes" id="UP000219331"/>
    </source>
</evidence>
<dbReference type="AlphaFoldDB" id="A0A285TSV2"/>
<dbReference type="InterPro" id="IPR046149">
    <property type="entry name" value="DUF6151"/>
</dbReference>
<protein>
    <recommendedName>
        <fullName evidence="3">CENP-V/GFA domain-containing protein</fullName>
    </recommendedName>
</protein>